<evidence type="ECO:0000313" key="3">
    <source>
        <dbReference type="EMBL" id="KAH7325595.1"/>
    </source>
</evidence>
<name>A0A8K0T230_9HYPO</name>
<sequence length="295" mass="34213">MYRHLLHQIFEECHDLRDELLVDQKLIPSKGDLNLSMLKRIFTTAVSRLGQRWLVCYIDALDECDQTQIHDVMEPLETIARDYNEHGQFRAFCSSRHYENLSPSVGIVLKMDRLPGHIQDLKRYINDCLKVKDVPGLAELLFEKSNGIFLWVVLVIRVLNRNGVPCSIHELKEGLPDGLYNLFRMILERDISDPIWTTSKLRSERPNLDLFDVATTWIMYGHDLTIDIFPHALESGMAVKRGLDDLVAIKTNLSTSRKRIEKTIISATKGLAEVKRRRHCVYKVQFIHESVRTFL</sequence>
<keyword evidence="1" id="KW-0677">Repeat</keyword>
<keyword evidence="4" id="KW-1185">Reference proteome</keyword>
<dbReference type="AlphaFoldDB" id="A0A8K0T230"/>
<dbReference type="InterPro" id="IPR056884">
    <property type="entry name" value="NPHP3-like_N"/>
</dbReference>
<reference evidence="3" key="1">
    <citation type="journal article" date="2021" name="Nat. Commun.">
        <title>Genetic determinants of endophytism in the Arabidopsis root mycobiome.</title>
        <authorList>
            <person name="Mesny F."/>
            <person name="Miyauchi S."/>
            <person name="Thiergart T."/>
            <person name="Pickel B."/>
            <person name="Atanasova L."/>
            <person name="Karlsson M."/>
            <person name="Huettel B."/>
            <person name="Barry K.W."/>
            <person name="Haridas S."/>
            <person name="Chen C."/>
            <person name="Bauer D."/>
            <person name="Andreopoulos W."/>
            <person name="Pangilinan J."/>
            <person name="LaButti K."/>
            <person name="Riley R."/>
            <person name="Lipzen A."/>
            <person name="Clum A."/>
            <person name="Drula E."/>
            <person name="Henrissat B."/>
            <person name="Kohler A."/>
            <person name="Grigoriev I.V."/>
            <person name="Martin F.M."/>
            <person name="Hacquard S."/>
        </authorList>
    </citation>
    <scope>NUCLEOTIDE SEQUENCE</scope>
    <source>
        <strain evidence="3">MPI-CAGE-CH-0235</strain>
    </source>
</reference>
<dbReference type="OrthoDB" id="194358at2759"/>
<gene>
    <name evidence="3" type="ORF">B0I35DRAFT_334579</name>
</gene>
<dbReference type="Pfam" id="PF24883">
    <property type="entry name" value="NPHP3_N"/>
    <property type="match status" value="1"/>
</dbReference>
<dbReference type="EMBL" id="JAGPNK010000002">
    <property type="protein sequence ID" value="KAH7325595.1"/>
    <property type="molecule type" value="Genomic_DNA"/>
</dbReference>
<dbReference type="PANTHER" id="PTHR10039:SF5">
    <property type="entry name" value="NACHT DOMAIN-CONTAINING PROTEIN"/>
    <property type="match status" value="1"/>
</dbReference>
<dbReference type="Proteomes" id="UP000813444">
    <property type="component" value="Unassembled WGS sequence"/>
</dbReference>
<protein>
    <recommendedName>
        <fullName evidence="2">Nephrocystin 3-like N-terminal domain-containing protein</fullName>
    </recommendedName>
</protein>
<feature type="domain" description="Nephrocystin 3-like N-terminal" evidence="2">
    <location>
        <begin position="1"/>
        <end position="96"/>
    </location>
</feature>
<proteinExistence type="predicted"/>
<feature type="non-terminal residue" evidence="3">
    <location>
        <position position="295"/>
    </location>
</feature>
<accession>A0A8K0T230</accession>
<dbReference type="PANTHER" id="PTHR10039">
    <property type="entry name" value="AMELOGENIN"/>
    <property type="match status" value="1"/>
</dbReference>
<comment type="caution">
    <text evidence="3">The sequence shown here is derived from an EMBL/GenBank/DDBJ whole genome shotgun (WGS) entry which is preliminary data.</text>
</comment>
<evidence type="ECO:0000313" key="4">
    <source>
        <dbReference type="Proteomes" id="UP000813444"/>
    </source>
</evidence>
<evidence type="ECO:0000259" key="2">
    <source>
        <dbReference type="Pfam" id="PF24883"/>
    </source>
</evidence>
<organism evidence="3 4">
    <name type="scientific">Stachybotrys elegans</name>
    <dbReference type="NCBI Taxonomy" id="80388"/>
    <lineage>
        <taxon>Eukaryota</taxon>
        <taxon>Fungi</taxon>
        <taxon>Dikarya</taxon>
        <taxon>Ascomycota</taxon>
        <taxon>Pezizomycotina</taxon>
        <taxon>Sordariomycetes</taxon>
        <taxon>Hypocreomycetidae</taxon>
        <taxon>Hypocreales</taxon>
        <taxon>Stachybotryaceae</taxon>
        <taxon>Stachybotrys</taxon>
    </lineage>
</organism>
<evidence type="ECO:0000256" key="1">
    <source>
        <dbReference type="ARBA" id="ARBA00022737"/>
    </source>
</evidence>